<dbReference type="HOGENOM" id="CLU_1834448_0_0_1"/>
<reference evidence="5" key="4">
    <citation type="submission" date="2025-09" db="UniProtKB">
        <authorList>
            <consortium name="Ensembl"/>
        </authorList>
    </citation>
    <scope>IDENTIFICATION</scope>
</reference>
<proteinExistence type="inferred from homology"/>
<dbReference type="FunFam" id="3.40.1350.10:FF:000034">
    <property type="entry name" value="tRNA-splicing endonuclease subunit Sen2"/>
    <property type="match status" value="1"/>
</dbReference>
<dbReference type="InterPro" id="IPR036167">
    <property type="entry name" value="tRNA_intron_Endo_cat-like_sf"/>
</dbReference>
<dbReference type="Pfam" id="PF01974">
    <property type="entry name" value="tRNA_int_endo"/>
    <property type="match status" value="1"/>
</dbReference>
<dbReference type="EMBL" id="EAAA01002619">
    <property type="status" value="NOT_ANNOTATED_CDS"/>
    <property type="molecule type" value="Genomic_DNA"/>
</dbReference>
<sequence length="140" mass="16265">MRFPVTYCAYHHFRSKGWVPRDGIRYGGDLVLYRKGPPYYHASYIVIIVSVDAETLQETVFREAKNRTFSWPTMSGQLRLATSVSKEVMLCHVVVPTKYLKSDSCDVSCLNNFQVKETIVSRWISTKEREKELLDIDCDF</sequence>
<dbReference type="GeneTree" id="ENSGT00390000013266"/>
<dbReference type="PANTHER" id="PTHR21227:SF0">
    <property type="entry name" value="TRNA-SPLICING ENDONUCLEASE SUBUNIT SEN2"/>
    <property type="match status" value="1"/>
</dbReference>
<dbReference type="InterPro" id="IPR006677">
    <property type="entry name" value="tRNA_intron_Endonuc_cat-like"/>
</dbReference>
<dbReference type="GO" id="GO:0000213">
    <property type="term" value="F:tRNA-intron lyase activity"/>
    <property type="evidence" value="ECO:0007669"/>
    <property type="project" value="UniProtKB-EC"/>
</dbReference>
<dbReference type="GO" id="GO:0005634">
    <property type="term" value="C:nucleus"/>
    <property type="evidence" value="ECO:0007669"/>
    <property type="project" value="UniProtKB-ARBA"/>
</dbReference>
<dbReference type="CDD" id="cd22363">
    <property type="entry name" value="tRNA-intron_lyase_C"/>
    <property type="match status" value="1"/>
</dbReference>
<keyword evidence="6" id="KW-1185">Reference proteome</keyword>
<dbReference type="Proteomes" id="UP000008144">
    <property type="component" value="Chromosome 8"/>
</dbReference>
<evidence type="ECO:0000256" key="2">
    <source>
        <dbReference type="ARBA" id="ARBA00012573"/>
    </source>
</evidence>
<evidence type="ECO:0000256" key="3">
    <source>
        <dbReference type="ARBA" id="ARBA00034031"/>
    </source>
</evidence>
<protein>
    <recommendedName>
        <fullName evidence="2">tRNA-intron lyase</fullName>
        <ecNumber evidence="2">4.6.1.16</ecNumber>
    </recommendedName>
</protein>
<evidence type="ECO:0000259" key="4">
    <source>
        <dbReference type="Pfam" id="PF01974"/>
    </source>
</evidence>
<dbReference type="InterPro" id="IPR006676">
    <property type="entry name" value="tRNA_splic"/>
</dbReference>
<dbReference type="PANTHER" id="PTHR21227">
    <property type="entry name" value="TRNA-SPLICING ENDONUCLEASE SUBUNIT SEN2"/>
    <property type="match status" value="1"/>
</dbReference>
<reference evidence="6" key="1">
    <citation type="journal article" date="2002" name="Science">
        <title>The draft genome of Ciona intestinalis: insights into chordate and vertebrate origins.</title>
        <authorList>
            <person name="Dehal P."/>
            <person name="Satou Y."/>
            <person name="Campbell R.K."/>
            <person name="Chapman J."/>
            <person name="Degnan B."/>
            <person name="De Tomaso A."/>
            <person name="Davidson B."/>
            <person name="Di Gregorio A."/>
            <person name="Gelpke M."/>
            <person name="Goodstein D.M."/>
            <person name="Harafuji N."/>
            <person name="Hastings K.E."/>
            <person name="Ho I."/>
            <person name="Hotta K."/>
            <person name="Huang W."/>
            <person name="Kawashima T."/>
            <person name="Lemaire P."/>
            <person name="Martinez D."/>
            <person name="Meinertzhagen I.A."/>
            <person name="Necula S."/>
            <person name="Nonaka M."/>
            <person name="Putnam N."/>
            <person name="Rash S."/>
            <person name="Saiga H."/>
            <person name="Satake M."/>
            <person name="Terry A."/>
            <person name="Yamada L."/>
            <person name="Wang H.G."/>
            <person name="Awazu S."/>
            <person name="Azumi K."/>
            <person name="Boore J."/>
            <person name="Branno M."/>
            <person name="Chin-Bow S."/>
            <person name="DeSantis R."/>
            <person name="Doyle S."/>
            <person name="Francino P."/>
            <person name="Keys D.N."/>
            <person name="Haga S."/>
            <person name="Hayashi H."/>
            <person name="Hino K."/>
            <person name="Imai K.S."/>
            <person name="Inaba K."/>
            <person name="Kano S."/>
            <person name="Kobayashi K."/>
            <person name="Kobayashi M."/>
            <person name="Lee B.I."/>
            <person name="Makabe K.W."/>
            <person name="Manohar C."/>
            <person name="Matassi G."/>
            <person name="Medina M."/>
            <person name="Mochizuki Y."/>
            <person name="Mount S."/>
            <person name="Morishita T."/>
            <person name="Miura S."/>
            <person name="Nakayama A."/>
            <person name="Nishizaka S."/>
            <person name="Nomoto H."/>
            <person name="Ohta F."/>
            <person name="Oishi K."/>
            <person name="Rigoutsos I."/>
            <person name="Sano M."/>
            <person name="Sasaki A."/>
            <person name="Sasakura Y."/>
            <person name="Shoguchi E."/>
            <person name="Shin-i T."/>
            <person name="Spagnuolo A."/>
            <person name="Stainier D."/>
            <person name="Suzuki M.M."/>
            <person name="Tassy O."/>
            <person name="Takatori N."/>
            <person name="Tokuoka M."/>
            <person name="Yagi K."/>
            <person name="Yoshizaki F."/>
            <person name="Wada S."/>
            <person name="Zhang C."/>
            <person name="Hyatt P.D."/>
            <person name="Larimer F."/>
            <person name="Detter C."/>
            <person name="Doggett N."/>
            <person name="Glavina T."/>
            <person name="Hawkins T."/>
            <person name="Richardson P."/>
            <person name="Lucas S."/>
            <person name="Kohara Y."/>
            <person name="Levine M."/>
            <person name="Satoh N."/>
            <person name="Rokhsar D.S."/>
        </authorList>
    </citation>
    <scope>NUCLEOTIDE SEQUENCE [LARGE SCALE GENOMIC DNA]</scope>
</reference>
<comment type="similarity">
    <text evidence="1">Belongs to the tRNA-intron endonuclease family.</text>
</comment>
<dbReference type="Ensembl" id="ENSCINT00000001023.3">
    <property type="protein sequence ID" value="ENSCINP00000001023.3"/>
    <property type="gene ID" value="ENSCING00000013311.2"/>
</dbReference>
<dbReference type="GO" id="GO:0003676">
    <property type="term" value="F:nucleic acid binding"/>
    <property type="evidence" value="ECO:0007669"/>
    <property type="project" value="InterPro"/>
</dbReference>
<dbReference type="GO" id="GO:0006388">
    <property type="term" value="P:tRNA splicing, via endonucleolytic cleavage and ligation"/>
    <property type="evidence" value="ECO:0007669"/>
    <property type="project" value="InterPro"/>
</dbReference>
<dbReference type="Gene3D" id="3.40.1350.10">
    <property type="match status" value="1"/>
</dbReference>
<dbReference type="SUPFAM" id="SSF53032">
    <property type="entry name" value="tRNA-intron endonuclease catalytic domain-like"/>
    <property type="match status" value="1"/>
</dbReference>
<dbReference type="OMA" id="TIVSRWI"/>
<accession>F6Q792</accession>
<dbReference type="EC" id="4.6.1.16" evidence="2"/>
<comment type="catalytic activity">
    <reaction evidence="3">
        <text>pretRNA = a 3'-half-tRNA molecule with a 5'-OH end + a 5'-half-tRNA molecule with a 2',3'-cyclic phosphate end + an intron with a 2',3'-cyclic phosphate and a 5'-hydroxyl terminus.</text>
        <dbReference type="EC" id="4.6.1.16"/>
    </reaction>
</comment>
<evidence type="ECO:0000313" key="6">
    <source>
        <dbReference type="Proteomes" id="UP000008144"/>
    </source>
</evidence>
<reference evidence="5" key="3">
    <citation type="submission" date="2025-08" db="UniProtKB">
        <authorList>
            <consortium name="Ensembl"/>
        </authorList>
    </citation>
    <scope>IDENTIFICATION</scope>
</reference>
<dbReference type="STRING" id="7719.ENSCINP00000001023"/>
<dbReference type="AlphaFoldDB" id="F6Q792"/>
<dbReference type="InParanoid" id="F6Q792"/>
<name>F6Q792_CIOIN</name>
<organism evidence="5 6">
    <name type="scientific">Ciona intestinalis</name>
    <name type="common">Transparent sea squirt</name>
    <name type="synonym">Ascidia intestinalis</name>
    <dbReference type="NCBI Taxonomy" id="7719"/>
    <lineage>
        <taxon>Eukaryota</taxon>
        <taxon>Metazoa</taxon>
        <taxon>Chordata</taxon>
        <taxon>Tunicata</taxon>
        <taxon>Ascidiacea</taxon>
        <taxon>Phlebobranchia</taxon>
        <taxon>Cionidae</taxon>
        <taxon>Ciona</taxon>
    </lineage>
</organism>
<evidence type="ECO:0000313" key="5">
    <source>
        <dbReference type="Ensembl" id="ENSCINP00000001023.3"/>
    </source>
</evidence>
<dbReference type="InterPro" id="IPR011856">
    <property type="entry name" value="tRNA_endonuc-like_dom_sf"/>
</dbReference>
<evidence type="ECO:0000256" key="1">
    <source>
        <dbReference type="ARBA" id="ARBA00008078"/>
    </source>
</evidence>
<feature type="domain" description="tRNA intron endonuclease catalytic" evidence="4">
    <location>
        <begin position="5"/>
        <end position="93"/>
    </location>
</feature>
<reference evidence="5" key="2">
    <citation type="journal article" date="2008" name="Genome Biol.">
        <title>Improved genome assembly and evidence-based global gene model set for the chordate Ciona intestinalis: new insight into intron and operon populations.</title>
        <authorList>
            <person name="Satou Y."/>
            <person name="Mineta K."/>
            <person name="Ogasawara M."/>
            <person name="Sasakura Y."/>
            <person name="Shoguchi E."/>
            <person name="Ueno K."/>
            <person name="Yamada L."/>
            <person name="Matsumoto J."/>
            <person name="Wasserscheid J."/>
            <person name="Dewar K."/>
            <person name="Wiley G.B."/>
            <person name="Macmil S.L."/>
            <person name="Roe B.A."/>
            <person name="Zeller R.W."/>
            <person name="Hastings K.E."/>
            <person name="Lemaire P."/>
            <person name="Lindquist E."/>
            <person name="Endo T."/>
            <person name="Hotta K."/>
            <person name="Inaba K."/>
        </authorList>
    </citation>
    <scope>NUCLEOTIDE SEQUENCE [LARGE SCALE GENOMIC DNA]</scope>
    <source>
        <strain evidence="5">wild type</strain>
    </source>
</reference>